<organism evidence="1 2">
    <name type="scientific">Nesterenkonia aerolata</name>
    <dbReference type="NCBI Taxonomy" id="3074079"/>
    <lineage>
        <taxon>Bacteria</taxon>
        <taxon>Bacillati</taxon>
        <taxon>Actinomycetota</taxon>
        <taxon>Actinomycetes</taxon>
        <taxon>Micrococcales</taxon>
        <taxon>Micrococcaceae</taxon>
        <taxon>Nesterenkonia</taxon>
    </lineage>
</organism>
<comment type="caution">
    <text evidence="1">The sequence shown here is derived from an EMBL/GenBank/DDBJ whole genome shotgun (WGS) entry which is preliminary data.</text>
</comment>
<accession>A0ABU2DS31</accession>
<evidence type="ECO:0000313" key="2">
    <source>
        <dbReference type="Proteomes" id="UP001251870"/>
    </source>
</evidence>
<gene>
    <name evidence="1" type="ORF">RIL96_06540</name>
</gene>
<keyword evidence="2" id="KW-1185">Reference proteome</keyword>
<name>A0ABU2DS31_9MICC</name>
<dbReference type="EMBL" id="JAVKGR010000006">
    <property type="protein sequence ID" value="MDR8019221.1"/>
    <property type="molecule type" value="Genomic_DNA"/>
</dbReference>
<reference evidence="1 2" key="1">
    <citation type="submission" date="2023-09" db="EMBL/GenBank/DDBJ databases">
        <title>Description of three actinobacteria isolated from air of manufacturing shop in a pharmaceutical factory.</title>
        <authorList>
            <person name="Zhang D.-F."/>
        </authorList>
    </citation>
    <scope>NUCLEOTIDE SEQUENCE [LARGE SCALE GENOMIC DNA]</scope>
    <source>
        <strain evidence="1 2">LY-0111</strain>
    </source>
</reference>
<sequence>MRPDNLGARQIISMEPESRQRLRATALTYEIGHGPFARVLIAAGLDLLEQDQAFRDRIAEDIEAEKSRYRRS</sequence>
<proteinExistence type="predicted"/>
<dbReference type="Proteomes" id="UP001251870">
    <property type="component" value="Unassembled WGS sequence"/>
</dbReference>
<evidence type="ECO:0000313" key="1">
    <source>
        <dbReference type="EMBL" id="MDR8019221.1"/>
    </source>
</evidence>
<dbReference type="RefSeq" id="WP_310548214.1">
    <property type="nucleotide sequence ID" value="NZ_JAVKGR010000006.1"/>
</dbReference>
<protein>
    <submittedName>
        <fullName evidence="1">Uncharacterized protein</fullName>
    </submittedName>
</protein>